<comment type="caution">
    <text evidence="2">The sequence shown here is derived from an EMBL/GenBank/DDBJ whole genome shotgun (WGS) entry which is preliminary data.</text>
</comment>
<name>A0A397G7L1_ASPTH</name>
<dbReference type="Gene3D" id="1.20.120.520">
    <property type="entry name" value="nmb1532 protein domain like"/>
    <property type="match status" value="1"/>
</dbReference>
<evidence type="ECO:0000313" key="2">
    <source>
        <dbReference type="EMBL" id="RHZ45588.1"/>
    </source>
</evidence>
<proteinExistence type="predicted"/>
<sequence>MLGRITDTVKQDHREIEACYQKIINASNRDEQTRFQNLFTWELARHAIGEELVVYPAFEKHLPDGIAMADKDRREHQTVKEKLKKFQNLDPSSPDFMPTLNSLMQDLSQHIKEEETNDLIQLDQALSKDDSVGLSKSFERTKIFVPTRSHPSAPDKPPFETAVGLLTAPIDQVADLFRKWPHEGQQAPMNH</sequence>
<reference evidence="2" key="1">
    <citation type="submission" date="2018-08" db="EMBL/GenBank/DDBJ databases">
        <title>Draft genome sequence of azole-resistant Aspergillus thermomutatus (Neosartorya pseudofischeri) strain HMR AF 39, isolated from a human nasal aspirate.</title>
        <authorList>
            <person name="Parent-Michaud M."/>
            <person name="Dufresne P.J."/>
            <person name="Fournier E."/>
            <person name="Martineau C."/>
            <person name="Moreira S."/>
            <person name="Perkins V."/>
            <person name="De Repentigny L."/>
            <person name="Dufresne S.F."/>
        </authorList>
    </citation>
    <scope>NUCLEOTIDE SEQUENCE [LARGE SCALE GENOMIC DNA]</scope>
    <source>
        <strain evidence="2">HMR AF 39</strain>
    </source>
</reference>
<organism evidence="2 3">
    <name type="scientific">Aspergillus thermomutatus</name>
    <name type="common">Neosartorya pseudofischeri</name>
    <dbReference type="NCBI Taxonomy" id="41047"/>
    <lineage>
        <taxon>Eukaryota</taxon>
        <taxon>Fungi</taxon>
        <taxon>Dikarya</taxon>
        <taxon>Ascomycota</taxon>
        <taxon>Pezizomycotina</taxon>
        <taxon>Eurotiomycetes</taxon>
        <taxon>Eurotiomycetidae</taxon>
        <taxon>Eurotiales</taxon>
        <taxon>Aspergillaceae</taxon>
        <taxon>Aspergillus</taxon>
        <taxon>Aspergillus subgen. Fumigati</taxon>
    </lineage>
</organism>
<dbReference type="Proteomes" id="UP000215305">
    <property type="component" value="Unassembled WGS sequence"/>
</dbReference>
<gene>
    <name evidence="2" type="ORF">CDV56_104451</name>
</gene>
<feature type="domain" description="Hemerythrin-like" evidence="1">
    <location>
        <begin position="5"/>
        <end position="116"/>
    </location>
</feature>
<dbReference type="GeneID" id="38126425"/>
<evidence type="ECO:0000259" key="1">
    <source>
        <dbReference type="Pfam" id="PF01814"/>
    </source>
</evidence>
<dbReference type="VEuPathDB" id="FungiDB:CDV56_104451"/>
<dbReference type="AlphaFoldDB" id="A0A397G7L1"/>
<keyword evidence="3" id="KW-1185">Reference proteome</keyword>
<dbReference type="OrthoDB" id="9983919at2759"/>
<dbReference type="Pfam" id="PF01814">
    <property type="entry name" value="Hemerythrin"/>
    <property type="match status" value="1"/>
</dbReference>
<dbReference type="EMBL" id="NKHU02000282">
    <property type="protein sequence ID" value="RHZ45588.1"/>
    <property type="molecule type" value="Genomic_DNA"/>
</dbReference>
<accession>A0A397G7L1</accession>
<protein>
    <recommendedName>
        <fullName evidence="1">Hemerythrin-like domain-containing protein</fullName>
    </recommendedName>
</protein>
<dbReference type="PANTHER" id="PTHR35585">
    <property type="entry name" value="HHE DOMAIN PROTEIN (AFU_ORTHOLOGUE AFUA_4G00730)"/>
    <property type="match status" value="1"/>
</dbReference>
<dbReference type="STRING" id="41047.A0A397G7L1"/>
<evidence type="ECO:0000313" key="3">
    <source>
        <dbReference type="Proteomes" id="UP000215305"/>
    </source>
</evidence>
<dbReference type="RefSeq" id="XP_026610778.1">
    <property type="nucleotide sequence ID" value="XM_026758070.1"/>
</dbReference>
<dbReference type="PANTHER" id="PTHR35585:SF3">
    <property type="entry name" value="HEMERYTHRIN-LIKE DOMAIN-CONTAINING PROTEIN"/>
    <property type="match status" value="1"/>
</dbReference>
<dbReference type="InterPro" id="IPR012312">
    <property type="entry name" value="Hemerythrin-like"/>
</dbReference>